<evidence type="ECO:0000313" key="3">
    <source>
        <dbReference type="EMBL" id="GGM01257.1"/>
    </source>
</evidence>
<feature type="region of interest" description="Disordered" evidence="1">
    <location>
        <begin position="1"/>
        <end position="20"/>
    </location>
</feature>
<dbReference type="GO" id="GO:0071111">
    <property type="term" value="F:cyclic-guanylate-specific phosphodiesterase activity"/>
    <property type="evidence" value="ECO:0007669"/>
    <property type="project" value="InterPro"/>
</dbReference>
<dbReference type="InterPro" id="IPR035919">
    <property type="entry name" value="EAL_sf"/>
</dbReference>
<dbReference type="InterPro" id="IPR001633">
    <property type="entry name" value="EAL_dom"/>
</dbReference>
<dbReference type="InterPro" id="IPR050706">
    <property type="entry name" value="Cyclic-di-GMP_PDE-like"/>
</dbReference>
<comment type="caution">
    <text evidence="3">The sequence shown here is derived from an EMBL/GenBank/DDBJ whole genome shotgun (WGS) entry which is preliminary data.</text>
</comment>
<dbReference type="Gene3D" id="3.20.20.450">
    <property type="entry name" value="EAL domain"/>
    <property type="match status" value="1"/>
</dbReference>
<dbReference type="RefSeq" id="WP_051630706.1">
    <property type="nucleotide sequence ID" value="NZ_BMLF01000002.1"/>
</dbReference>
<evidence type="ECO:0000313" key="4">
    <source>
        <dbReference type="Proteomes" id="UP000649829"/>
    </source>
</evidence>
<dbReference type="CDD" id="cd01948">
    <property type="entry name" value="EAL"/>
    <property type="match status" value="1"/>
</dbReference>
<dbReference type="PROSITE" id="PS50883">
    <property type="entry name" value="EAL"/>
    <property type="match status" value="1"/>
</dbReference>
<name>A0A917SXI0_9RHOB</name>
<dbReference type="Pfam" id="PF00563">
    <property type="entry name" value="EAL"/>
    <property type="match status" value="1"/>
</dbReference>
<sequence>MWSDGENGAPFGAPPPDRRGMEATVRDAVAQGHVSLAFQPVVQALRPDRVAFHAGLIRVLDPQGRPLPEAEVAAAVEATATGRELDRLALRLGLEALAAEPGLRLSVGMSARSIGYPRWTRALREGLMRDRTVGERLILEIPERSALLLPDLVAPFIADQARQRISFALAGFGAGYTALRHLTELRFDLLKLDGGLVRGVARHPQNQVLIRALATVAATFDIFTLAPSVDRGEDADWLTGAGIDCLQGSYFAAPTMHPPWVSLGPRAQA</sequence>
<dbReference type="AlphaFoldDB" id="A0A917SXI0"/>
<reference evidence="3" key="1">
    <citation type="journal article" date="2014" name="Int. J. Syst. Evol. Microbiol.">
        <title>Complete genome sequence of Corynebacterium casei LMG S-19264T (=DSM 44701T), isolated from a smear-ripened cheese.</title>
        <authorList>
            <consortium name="US DOE Joint Genome Institute (JGI-PGF)"/>
            <person name="Walter F."/>
            <person name="Albersmeier A."/>
            <person name="Kalinowski J."/>
            <person name="Ruckert C."/>
        </authorList>
    </citation>
    <scope>NUCLEOTIDE SEQUENCE</scope>
    <source>
        <strain evidence="3">CGMCC 1.6293</strain>
    </source>
</reference>
<reference evidence="3" key="2">
    <citation type="submission" date="2020-09" db="EMBL/GenBank/DDBJ databases">
        <authorList>
            <person name="Sun Q."/>
            <person name="Zhou Y."/>
        </authorList>
    </citation>
    <scope>NUCLEOTIDE SEQUENCE</scope>
    <source>
        <strain evidence="3">CGMCC 1.6293</strain>
    </source>
</reference>
<evidence type="ECO:0000256" key="1">
    <source>
        <dbReference type="SAM" id="MobiDB-lite"/>
    </source>
</evidence>
<gene>
    <name evidence="3" type="ORF">GCM10011534_23860</name>
</gene>
<dbReference type="PANTHER" id="PTHR33121">
    <property type="entry name" value="CYCLIC DI-GMP PHOSPHODIESTERASE PDEF"/>
    <property type="match status" value="1"/>
</dbReference>
<accession>A0A917SXI0</accession>
<dbReference type="Proteomes" id="UP000649829">
    <property type="component" value="Unassembled WGS sequence"/>
</dbReference>
<keyword evidence="4" id="KW-1185">Reference proteome</keyword>
<proteinExistence type="predicted"/>
<evidence type="ECO:0000259" key="2">
    <source>
        <dbReference type="PROSITE" id="PS50883"/>
    </source>
</evidence>
<organism evidence="3 4">
    <name type="scientific">Pseudooceanicola nanhaiensis</name>
    <dbReference type="NCBI Taxonomy" id="375761"/>
    <lineage>
        <taxon>Bacteria</taxon>
        <taxon>Pseudomonadati</taxon>
        <taxon>Pseudomonadota</taxon>
        <taxon>Alphaproteobacteria</taxon>
        <taxon>Rhodobacterales</taxon>
        <taxon>Paracoccaceae</taxon>
        <taxon>Pseudooceanicola</taxon>
    </lineage>
</organism>
<dbReference type="SUPFAM" id="SSF141868">
    <property type="entry name" value="EAL domain-like"/>
    <property type="match status" value="1"/>
</dbReference>
<dbReference type="SMART" id="SM00052">
    <property type="entry name" value="EAL"/>
    <property type="match status" value="1"/>
</dbReference>
<dbReference type="PANTHER" id="PTHR33121:SF79">
    <property type="entry name" value="CYCLIC DI-GMP PHOSPHODIESTERASE PDED-RELATED"/>
    <property type="match status" value="1"/>
</dbReference>
<dbReference type="EMBL" id="BMLF01000002">
    <property type="protein sequence ID" value="GGM01257.1"/>
    <property type="molecule type" value="Genomic_DNA"/>
</dbReference>
<feature type="domain" description="EAL" evidence="2">
    <location>
        <begin position="18"/>
        <end position="268"/>
    </location>
</feature>
<protein>
    <submittedName>
        <fullName evidence="3">Diguanylate phosphodiesterase</fullName>
    </submittedName>
</protein>